<protein>
    <submittedName>
        <fullName evidence="1">Uncharacterized protein</fullName>
    </submittedName>
</protein>
<keyword evidence="2" id="KW-1185">Reference proteome</keyword>
<name>A0A9X4RLH6_9CYAN</name>
<gene>
    <name evidence="1" type="ORF">FEV09_10490</name>
</gene>
<evidence type="ECO:0000313" key="1">
    <source>
        <dbReference type="EMBL" id="MDG3494984.1"/>
    </source>
</evidence>
<evidence type="ECO:0000313" key="2">
    <source>
        <dbReference type="Proteomes" id="UP001152872"/>
    </source>
</evidence>
<reference evidence="1" key="1">
    <citation type="submission" date="2019-05" db="EMBL/GenBank/DDBJ databases">
        <title>Whole genome sequencing of Pseudanabaena catenata USMAC16.</title>
        <authorList>
            <person name="Khan Z."/>
            <person name="Omar W.M."/>
            <person name="Convey P."/>
            <person name="Merican F."/>
            <person name="Najimudin N."/>
        </authorList>
    </citation>
    <scope>NUCLEOTIDE SEQUENCE</scope>
    <source>
        <strain evidence="1">USMAC16</strain>
    </source>
</reference>
<dbReference type="AlphaFoldDB" id="A0A9X4RLH6"/>
<accession>A0A9X4RLH6</accession>
<comment type="caution">
    <text evidence="1">The sequence shown here is derived from an EMBL/GenBank/DDBJ whole genome shotgun (WGS) entry which is preliminary data.</text>
</comment>
<dbReference type="RefSeq" id="WP_009627089.1">
    <property type="nucleotide sequence ID" value="NZ_VBTY01000074.1"/>
</dbReference>
<proteinExistence type="predicted"/>
<dbReference type="EMBL" id="VBTY01000074">
    <property type="protein sequence ID" value="MDG3494984.1"/>
    <property type="molecule type" value="Genomic_DNA"/>
</dbReference>
<sequence>MSNKVALQARIDEDVDLQLRQIAAKHRKRPNVIVDAALRHCFSNRHFLSKLEELFTKKEEEIDY</sequence>
<organism evidence="1 2">
    <name type="scientific">Pseudanabaena catenata USMAC16</name>
    <dbReference type="NCBI Taxonomy" id="1855837"/>
    <lineage>
        <taxon>Bacteria</taxon>
        <taxon>Bacillati</taxon>
        <taxon>Cyanobacteriota</taxon>
        <taxon>Cyanophyceae</taxon>
        <taxon>Pseudanabaenales</taxon>
        <taxon>Pseudanabaenaceae</taxon>
        <taxon>Pseudanabaena</taxon>
    </lineage>
</organism>
<dbReference type="Proteomes" id="UP001152872">
    <property type="component" value="Unassembled WGS sequence"/>
</dbReference>